<sequence>MISDTIEVIILETDGDMVKLGIKAPKEVGIHRKEVYLVIQESNKEASSDRKALVKRLTDWQEK</sequence>
<name>A0ABU3HC27_9BACL</name>
<dbReference type="Pfam" id="PF02599">
    <property type="entry name" value="CsrA"/>
    <property type="match status" value="1"/>
</dbReference>
<evidence type="ECO:0000313" key="5">
    <source>
        <dbReference type="Proteomes" id="UP001248709"/>
    </source>
</evidence>
<evidence type="ECO:0000313" key="4">
    <source>
        <dbReference type="EMBL" id="MDT3428011.1"/>
    </source>
</evidence>
<reference evidence="4 5" key="1">
    <citation type="submission" date="2023-07" db="EMBL/GenBank/DDBJ databases">
        <title>Genomic Encyclopedia of Type Strains, Phase IV (KMG-IV): sequencing the most valuable type-strain genomes for metagenomic binning, comparative biology and taxonomic classification.</title>
        <authorList>
            <person name="Goeker M."/>
        </authorList>
    </citation>
    <scope>NUCLEOTIDE SEQUENCE [LARGE SCALE GENOMIC DNA]</scope>
    <source>
        <strain evidence="4 5">T98</strain>
    </source>
</reference>
<dbReference type="Gene3D" id="2.60.40.4380">
    <property type="entry name" value="Translational regulator CsrA"/>
    <property type="match status" value="1"/>
</dbReference>
<evidence type="ECO:0000256" key="3">
    <source>
        <dbReference type="ARBA" id="ARBA00022884"/>
    </source>
</evidence>
<dbReference type="InterPro" id="IPR036107">
    <property type="entry name" value="CsrA_sf"/>
</dbReference>
<dbReference type="PANTHER" id="PTHR34984:SF1">
    <property type="entry name" value="CARBON STORAGE REGULATOR"/>
    <property type="match status" value="1"/>
</dbReference>
<keyword evidence="3" id="KW-0694">RNA-binding</keyword>
<dbReference type="InterPro" id="IPR003751">
    <property type="entry name" value="CsrA"/>
</dbReference>
<keyword evidence="5" id="KW-1185">Reference proteome</keyword>
<comment type="caution">
    <text evidence="4">The sequence shown here is derived from an EMBL/GenBank/DDBJ whole genome shotgun (WGS) entry which is preliminary data.</text>
</comment>
<dbReference type="Proteomes" id="UP001248709">
    <property type="component" value="Unassembled WGS sequence"/>
</dbReference>
<dbReference type="SUPFAM" id="SSF117130">
    <property type="entry name" value="CsrA-like"/>
    <property type="match status" value="1"/>
</dbReference>
<evidence type="ECO:0000256" key="1">
    <source>
        <dbReference type="ARBA" id="ARBA00022490"/>
    </source>
</evidence>
<organism evidence="4 5">
    <name type="scientific">Paenibacillus forsythiae</name>
    <dbReference type="NCBI Taxonomy" id="365616"/>
    <lineage>
        <taxon>Bacteria</taxon>
        <taxon>Bacillati</taxon>
        <taxon>Bacillota</taxon>
        <taxon>Bacilli</taxon>
        <taxon>Bacillales</taxon>
        <taxon>Paenibacillaceae</taxon>
        <taxon>Paenibacillus</taxon>
    </lineage>
</organism>
<gene>
    <name evidence="4" type="ORF">J2Z22_003601</name>
</gene>
<keyword evidence="1" id="KW-0963">Cytoplasm</keyword>
<dbReference type="EMBL" id="JAUSUY010000016">
    <property type="protein sequence ID" value="MDT3428011.1"/>
    <property type="molecule type" value="Genomic_DNA"/>
</dbReference>
<proteinExistence type="predicted"/>
<accession>A0ABU3HC27</accession>
<dbReference type="PANTHER" id="PTHR34984">
    <property type="entry name" value="CARBON STORAGE REGULATOR"/>
    <property type="match status" value="1"/>
</dbReference>
<protein>
    <submittedName>
        <fullName evidence="4">Carbon storage regulator</fullName>
    </submittedName>
</protein>
<keyword evidence="2" id="KW-0810">Translation regulation</keyword>
<evidence type="ECO:0000256" key="2">
    <source>
        <dbReference type="ARBA" id="ARBA00022845"/>
    </source>
</evidence>